<dbReference type="InterPro" id="IPR041468">
    <property type="entry name" value="HTH_ParB/Spo0J"/>
</dbReference>
<proteinExistence type="inferred from homology"/>
<evidence type="ECO:0000256" key="2">
    <source>
        <dbReference type="ARBA" id="ARBA00022829"/>
    </source>
</evidence>
<dbReference type="SMART" id="SM00470">
    <property type="entry name" value="ParB"/>
    <property type="match status" value="1"/>
</dbReference>
<dbReference type="Pfam" id="PF23552">
    <property type="entry name" value="ParB_C"/>
    <property type="match status" value="1"/>
</dbReference>
<dbReference type="NCBIfam" id="TIGR00180">
    <property type="entry name" value="parB_part"/>
    <property type="match status" value="1"/>
</dbReference>
<dbReference type="InterPro" id="IPR004437">
    <property type="entry name" value="ParB/RepB/Spo0J"/>
</dbReference>
<dbReference type="SUPFAM" id="SSF110849">
    <property type="entry name" value="ParB/Sulfiredoxin"/>
    <property type="match status" value="1"/>
</dbReference>
<evidence type="ECO:0000259" key="6">
    <source>
        <dbReference type="SMART" id="SM00470"/>
    </source>
</evidence>
<dbReference type="GO" id="GO:0005694">
    <property type="term" value="C:chromosome"/>
    <property type="evidence" value="ECO:0007669"/>
    <property type="project" value="TreeGrafter"/>
</dbReference>
<dbReference type="GO" id="GO:0007059">
    <property type="term" value="P:chromosome segregation"/>
    <property type="evidence" value="ECO:0007669"/>
    <property type="project" value="UniProtKB-KW"/>
</dbReference>
<organism evidence="7 8">
    <name type="scientific">Pararhodobacter oceanensis</name>
    <dbReference type="NCBI Taxonomy" id="2172121"/>
    <lineage>
        <taxon>Bacteria</taxon>
        <taxon>Pseudomonadati</taxon>
        <taxon>Pseudomonadota</taxon>
        <taxon>Alphaproteobacteria</taxon>
        <taxon>Rhodobacterales</taxon>
        <taxon>Paracoccaceae</taxon>
        <taxon>Pararhodobacter</taxon>
    </lineage>
</organism>
<dbReference type="Pfam" id="PF17762">
    <property type="entry name" value="HTH_ParB"/>
    <property type="match status" value="1"/>
</dbReference>
<comment type="function">
    <text evidence="4">Involved in chromosome partition. Localize to both poles of the predivisional cell following completion of DNA replication. Binds to the DNA origin of replication.</text>
</comment>
<dbReference type="GO" id="GO:0003677">
    <property type="term" value="F:DNA binding"/>
    <property type="evidence" value="ECO:0007669"/>
    <property type="project" value="UniProtKB-KW"/>
</dbReference>
<dbReference type="RefSeq" id="WP_116558805.1">
    <property type="nucleotide sequence ID" value="NZ_QDKM01000005.1"/>
</dbReference>
<dbReference type="Gene3D" id="1.10.10.2830">
    <property type="match status" value="1"/>
</dbReference>
<gene>
    <name evidence="7" type="ORF">DDE20_12285</name>
</gene>
<evidence type="ECO:0000256" key="4">
    <source>
        <dbReference type="ARBA" id="ARBA00025472"/>
    </source>
</evidence>
<dbReference type="PANTHER" id="PTHR33375">
    <property type="entry name" value="CHROMOSOME-PARTITIONING PROTEIN PARB-RELATED"/>
    <property type="match status" value="1"/>
</dbReference>
<keyword evidence="2" id="KW-0159">Chromosome partition</keyword>
<evidence type="ECO:0000256" key="5">
    <source>
        <dbReference type="SAM" id="MobiDB-lite"/>
    </source>
</evidence>
<evidence type="ECO:0000256" key="3">
    <source>
        <dbReference type="ARBA" id="ARBA00023125"/>
    </source>
</evidence>
<dbReference type="CDD" id="cd16393">
    <property type="entry name" value="SPO0J_N"/>
    <property type="match status" value="1"/>
</dbReference>
<dbReference type="FunFam" id="3.90.1530.30:FF:000001">
    <property type="entry name" value="Chromosome partitioning protein ParB"/>
    <property type="match status" value="1"/>
</dbReference>
<dbReference type="Gene3D" id="3.90.1530.30">
    <property type="match status" value="1"/>
</dbReference>
<dbReference type="Proteomes" id="UP000245911">
    <property type="component" value="Unassembled WGS sequence"/>
</dbReference>
<comment type="similarity">
    <text evidence="1">Belongs to the ParB family.</text>
</comment>
<name>A0A2T8HSG0_9RHOB</name>
<protein>
    <submittedName>
        <fullName evidence="7">Chromosome partitioning protein ParB</fullName>
    </submittedName>
</protein>
<evidence type="ECO:0000313" key="8">
    <source>
        <dbReference type="Proteomes" id="UP000245911"/>
    </source>
</evidence>
<dbReference type="Pfam" id="PF02195">
    <property type="entry name" value="ParB_N"/>
    <property type="match status" value="1"/>
</dbReference>
<dbReference type="SUPFAM" id="SSF109709">
    <property type="entry name" value="KorB DNA-binding domain-like"/>
    <property type="match status" value="1"/>
</dbReference>
<dbReference type="InterPro" id="IPR036086">
    <property type="entry name" value="ParB/Sulfiredoxin_sf"/>
</dbReference>
<evidence type="ECO:0000313" key="7">
    <source>
        <dbReference type="EMBL" id="PVH28355.1"/>
    </source>
</evidence>
<reference evidence="7 8" key="1">
    <citation type="submission" date="2018-04" db="EMBL/GenBank/DDBJ databases">
        <title>Pararhodobacter oceanense sp. nov., isolated from marine intertidal sediment.</title>
        <authorList>
            <person name="Wang X.-L."/>
            <person name="Du Z.-J."/>
        </authorList>
    </citation>
    <scope>NUCLEOTIDE SEQUENCE [LARGE SCALE GENOMIC DNA]</scope>
    <source>
        <strain evidence="7 8">AM505</strain>
    </source>
</reference>
<evidence type="ECO:0000256" key="1">
    <source>
        <dbReference type="ARBA" id="ARBA00006295"/>
    </source>
</evidence>
<sequence>MAERRNERRGLGRGLSALMADVGIDTPNASETSGTTPSRANLEMIAIENIVSNPNQPRRTFEPEALEELSASIREKGILQPLVVRQSPENSQIYEIVAGERRWRASQLAQLSTVPAIIRSFSDQEMLEVAIIENIQREELNAIEEAASYRQLIDRFGHTQEKVAEALGKSRSHIANLLRLLNLPDGVKDMVVAGKISAGHARALITAEDPQALAARVYAKGLSVRDTEALAKKVSTPEQDPAKKRADARQRDADTRALEDDLSANLGMAVIIDHRAGGEGKLTIRYNSLDQLDQLCQLLSQIR</sequence>
<dbReference type="FunFam" id="1.10.10.2830:FF:000001">
    <property type="entry name" value="Chromosome partitioning protein ParB"/>
    <property type="match status" value="1"/>
</dbReference>
<keyword evidence="8" id="KW-1185">Reference proteome</keyword>
<dbReference type="InterPro" id="IPR050336">
    <property type="entry name" value="Chromosome_partition/occlusion"/>
</dbReference>
<dbReference type="OrthoDB" id="9802051at2"/>
<dbReference type="EMBL" id="QDKM01000005">
    <property type="protein sequence ID" value="PVH28355.1"/>
    <property type="molecule type" value="Genomic_DNA"/>
</dbReference>
<dbReference type="InterPro" id="IPR003115">
    <property type="entry name" value="ParB_N"/>
</dbReference>
<dbReference type="PANTHER" id="PTHR33375:SF1">
    <property type="entry name" value="CHROMOSOME-PARTITIONING PROTEIN PARB-RELATED"/>
    <property type="match status" value="1"/>
</dbReference>
<accession>A0A2T8HSG0</accession>
<feature type="domain" description="ParB-like N-terminal" evidence="6">
    <location>
        <begin position="43"/>
        <end position="135"/>
    </location>
</feature>
<comment type="caution">
    <text evidence="7">The sequence shown here is derived from an EMBL/GenBank/DDBJ whole genome shotgun (WGS) entry which is preliminary data.</text>
</comment>
<feature type="region of interest" description="Disordered" evidence="5">
    <location>
        <begin position="230"/>
        <end position="255"/>
    </location>
</feature>
<dbReference type="AlphaFoldDB" id="A0A2T8HSG0"/>
<keyword evidence="3" id="KW-0238">DNA-binding</keyword>
<feature type="compositionally biased region" description="Basic and acidic residues" evidence="5">
    <location>
        <begin position="240"/>
        <end position="255"/>
    </location>
</feature>
<dbReference type="InterPro" id="IPR057240">
    <property type="entry name" value="ParB_dimer_C"/>
</dbReference>